<keyword evidence="7" id="KW-0722">Serine protease inhibitor</keyword>
<dbReference type="PROSITE" id="PS50026">
    <property type="entry name" value="EGF_3"/>
    <property type="match status" value="1"/>
</dbReference>
<keyword evidence="10" id="KW-0325">Glycoprotein</keyword>
<feature type="disulfide bond" evidence="13">
    <location>
        <begin position="701"/>
        <end position="713"/>
    </location>
</feature>
<evidence type="ECO:0008006" key="23">
    <source>
        <dbReference type="Google" id="ProtNLM"/>
    </source>
</evidence>
<proteinExistence type="predicted"/>
<feature type="disulfide bond" evidence="13">
    <location>
        <begin position="755"/>
        <end position="767"/>
    </location>
</feature>
<dbReference type="SMART" id="SM00180">
    <property type="entry name" value="EGF_Lam"/>
    <property type="match status" value="2"/>
</dbReference>
<dbReference type="OrthoDB" id="88467at2759"/>
<comment type="caution">
    <text evidence="12">Lacks conserved residue(s) required for the propagation of feature annotation.</text>
</comment>
<name>A0A814C3T9_9BILA</name>
<evidence type="ECO:0000313" key="21">
    <source>
        <dbReference type="EMBL" id="CAF3712465.1"/>
    </source>
</evidence>
<feature type="disulfide bond" evidence="13">
    <location>
        <begin position="703"/>
        <end position="720"/>
    </location>
</feature>
<keyword evidence="15" id="KW-0472">Membrane</keyword>
<feature type="region of interest" description="Disordered" evidence="14">
    <location>
        <begin position="58"/>
        <end position="88"/>
    </location>
</feature>
<keyword evidence="4" id="KW-0646">Protease inhibitor</keyword>
<dbReference type="SUPFAM" id="SSF100895">
    <property type="entry name" value="Kazal-type serine protease inhibitors"/>
    <property type="match status" value="8"/>
</dbReference>
<dbReference type="InterPro" id="IPR036058">
    <property type="entry name" value="Kazal_dom_sf"/>
</dbReference>
<evidence type="ECO:0000256" key="8">
    <source>
        <dbReference type="ARBA" id="ARBA00023054"/>
    </source>
</evidence>
<keyword evidence="2" id="KW-0964">Secreted</keyword>
<dbReference type="PROSITE" id="PS50025">
    <property type="entry name" value="LAM_G_DOMAIN"/>
    <property type="match status" value="2"/>
</dbReference>
<keyword evidence="9 12" id="KW-1015">Disulfide bond</keyword>
<feature type="compositionally biased region" description="Polar residues" evidence="14">
    <location>
        <begin position="61"/>
        <end position="80"/>
    </location>
</feature>
<evidence type="ECO:0000256" key="3">
    <source>
        <dbReference type="ARBA" id="ARBA00022530"/>
    </source>
</evidence>
<dbReference type="Gene3D" id="2.10.25.10">
    <property type="entry name" value="Laminin"/>
    <property type="match status" value="3"/>
</dbReference>
<evidence type="ECO:0000256" key="11">
    <source>
        <dbReference type="ARBA" id="ARBA00023292"/>
    </source>
</evidence>
<dbReference type="CDD" id="cd00055">
    <property type="entry name" value="EGF_Lam"/>
    <property type="match status" value="2"/>
</dbReference>
<evidence type="ECO:0000256" key="15">
    <source>
        <dbReference type="SAM" id="Phobius"/>
    </source>
</evidence>
<feature type="domain" description="Kazal-like" evidence="19">
    <location>
        <begin position="551"/>
        <end position="616"/>
    </location>
</feature>
<reference evidence="20" key="1">
    <citation type="submission" date="2021-02" db="EMBL/GenBank/DDBJ databases">
        <authorList>
            <person name="Nowell W R."/>
        </authorList>
    </citation>
    <scope>NUCLEOTIDE SEQUENCE</scope>
</reference>
<dbReference type="SUPFAM" id="SSF57196">
    <property type="entry name" value="EGF/Laminin"/>
    <property type="match status" value="1"/>
</dbReference>
<dbReference type="GO" id="GO:0030154">
    <property type="term" value="P:cell differentiation"/>
    <property type="evidence" value="ECO:0007669"/>
    <property type="project" value="UniProtKB-KW"/>
</dbReference>
<evidence type="ECO:0000256" key="1">
    <source>
        <dbReference type="ARBA" id="ARBA00004498"/>
    </source>
</evidence>
<feature type="domain" description="Kazal-like" evidence="19">
    <location>
        <begin position="343"/>
        <end position="391"/>
    </location>
</feature>
<feature type="domain" description="Laminin EGF-like" evidence="18">
    <location>
        <begin position="755"/>
        <end position="802"/>
    </location>
</feature>
<feature type="domain" description="Laminin G" evidence="16">
    <location>
        <begin position="961"/>
        <end position="1140"/>
    </location>
</feature>
<evidence type="ECO:0000256" key="6">
    <source>
        <dbReference type="ARBA" id="ARBA00022782"/>
    </source>
</evidence>
<dbReference type="SMART" id="SM00181">
    <property type="entry name" value="EGF"/>
    <property type="match status" value="5"/>
</dbReference>
<dbReference type="GO" id="GO:0005576">
    <property type="term" value="C:extracellular region"/>
    <property type="evidence" value="ECO:0007669"/>
    <property type="project" value="TreeGrafter"/>
</dbReference>
<feature type="domain" description="Kazal-like" evidence="19">
    <location>
        <begin position="834"/>
        <end position="884"/>
    </location>
</feature>
<dbReference type="CDD" id="cd00054">
    <property type="entry name" value="EGF_CA"/>
    <property type="match status" value="1"/>
</dbReference>
<evidence type="ECO:0000313" key="22">
    <source>
        <dbReference type="Proteomes" id="UP000663829"/>
    </source>
</evidence>
<comment type="subcellular location">
    <subcellularLocation>
        <location evidence="1">Secreted</location>
        <location evidence="1">Extracellular space</location>
        <location evidence="1">Extracellular matrix</location>
    </subcellularLocation>
</comment>
<feature type="disulfide bond" evidence="13">
    <location>
        <begin position="722"/>
        <end position="731"/>
    </location>
</feature>
<dbReference type="InterPro" id="IPR001791">
    <property type="entry name" value="Laminin_G"/>
</dbReference>
<dbReference type="PANTHER" id="PTHR10913:SF45">
    <property type="entry name" value="FOLLISTATIN, ISOFORM A-RELATED"/>
    <property type="match status" value="1"/>
</dbReference>
<dbReference type="CDD" id="cd00110">
    <property type="entry name" value="LamG"/>
    <property type="match status" value="1"/>
</dbReference>
<keyword evidence="11 13" id="KW-0424">Laminin EGF-like domain</keyword>
<keyword evidence="12" id="KW-0245">EGF-like domain</keyword>
<evidence type="ECO:0000256" key="10">
    <source>
        <dbReference type="ARBA" id="ARBA00023180"/>
    </source>
</evidence>
<dbReference type="SMART" id="SM00282">
    <property type="entry name" value="LamG"/>
    <property type="match status" value="2"/>
</dbReference>
<feature type="non-terminal residue" evidence="20">
    <location>
        <position position="1"/>
    </location>
</feature>
<dbReference type="InterPro" id="IPR013320">
    <property type="entry name" value="ConA-like_dom_sf"/>
</dbReference>
<dbReference type="PANTHER" id="PTHR10913">
    <property type="entry name" value="FOLLISTATIN-RELATED"/>
    <property type="match status" value="1"/>
</dbReference>
<evidence type="ECO:0000259" key="17">
    <source>
        <dbReference type="PROSITE" id="PS50026"/>
    </source>
</evidence>
<dbReference type="PROSITE" id="PS01248">
    <property type="entry name" value="EGF_LAM_1"/>
    <property type="match status" value="1"/>
</dbReference>
<dbReference type="PROSITE" id="PS51465">
    <property type="entry name" value="KAZAL_2"/>
    <property type="match status" value="6"/>
</dbReference>
<protein>
    <recommendedName>
        <fullName evidence="23">Agrin</fullName>
    </recommendedName>
</protein>
<keyword evidence="15" id="KW-0812">Transmembrane</keyword>
<dbReference type="Proteomes" id="UP000681722">
    <property type="component" value="Unassembled WGS sequence"/>
</dbReference>
<feature type="domain" description="Kazal-like" evidence="19">
    <location>
        <begin position="261"/>
        <end position="324"/>
    </location>
</feature>
<feature type="transmembrane region" description="Helical" evidence="15">
    <location>
        <begin position="27"/>
        <end position="51"/>
    </location>
</feature>
<dbReference type="FunFam" id="2.10.25.10:FF:000135">
    <property type="entry name" value="Laminin subunit beta 4"/>
    <property type="match status" value="1"/>
</dbReference>
<dbReference type="Pfam" id="PF00054">
    <property type="entry name" value="Laminin_G_1"/>
    <property type="match status" value="1"/>
</dbReference>
<dbReference type="SMART" id="SM00274">
    <property type="entry name" value="FOLN"/>
    <property type="match status" value="6"/>
</dbReference>
<evidence type="ECO:0000256" key="2">
    <source>
        <dbReference type="ARBA" id="ARBA00022525"/>
    </source>
</evidence>
<feature type="domain" description="Kazal-like" evidence="19">
    <location>
        <begin position="194"/>
        <end position="245"/>
    </location>
</feature>
<dbReference type="Pfam" id="PF00053">
    <property type="entry name" value="EGF_laminin"/>
    <property type="match status" value="2"/>
</dbReference>
<dbReference type="Pfam" id="PF02210">
    <property type="entry name" value="Laminin_G_2"/>
    <property type="match status" value="1"/>
</dbReference>
<keyword evidence="22" id="KW-1185">Reference proteome</keyword>
<evidence type="ECO:0000259" key="16">
    <source>
        <dbReference type="PROSITE" id="PS50025"/>
    </source>
</evidence>
<dbReference type="Proteomes" id="UP000663829">
    <property type="component" value="Unassembled WGS sequence"/>
</dbReference>
<dbReference type="SUPFAM" id="SSF49899">
    <property type="entry name" value="Concanavalin A-like lectins/glucanases"/>
    <property type="match status" value="2"/>
</dbReference>
<dbReference type="PROSITE" id="PS50027">
    <property type="entry name" value="EGF_LAM_2"/>
    <property type="match status" value="2"/>
</dbReference>
<feature type="disulfide bond" evidence="13">
    <location>
        <begin position="757"/>
        <end position="774"/>
    </location>
</feature>
<dbReference type="EMBL" id="CAJOBC010002047">
    <property type="protein sequence ID" value="CAF3712465.1"/>
    <property type="molecule type" value="Genomic_DNA"/>
</dbReference>
<dbReference type="PROSITE" id="PS00022">
    <property type="entry name" value="EGF_1"/>
    <property type="match status" value="1"/>
</dbReference>
<keyword evidence="6" id="KW-0221">Differentiation</keyword>
<sequence length="1423" mass="162041">MNVSQQSKSAADEIKSKQHQPSHKYRTALIILTVLILIAAVFISIIIYKALKTGAEKDRFSNPSAENETNDQNQTVQFRSNQDRSRSLPSCQNGICKHGATCTEQRKCVCLFNCSETDRERVCDQNGDIYKNQCFFEQSKCKHRKDTHLIDAKTCREKLGAMRSSCSSMTCLYGGSCEEKIDENGALYGECICPDNCNEYVRVTIDDKSVCATNNETYNSLCELNKEACQQQQNFTLAYYGTCDPCRDYLCTYNSECGIDADGQPQCKCGRECSTEYRPLCASNYQMYDNECEMNKYACQMKIKLHKLNNVDAENLFFSNACINLRCMVGKICVYENGIASCRCPQNCTHDIDNPVCGSNRIIYRNQCEMERVSCEHGETIYPIELENCVNSCENLRCPYGQCSVKNGLASCDCAECSSEFADYTQEQDLICADNGYTYTSQCQLEFDSCTKNSLISPKHAGRCNNCWDVRCPFNGICQTIQGNYTCTCKPREECQWIDRNPNYRVCASNRHYYSNQCEIDVASCELQTELYLVDQRYCEEQLEYGSAQCNVRECGRYYGRCIDDVCTCPDCTSVTEREEMCATNRQTYDNRCLIEKESCEHKVKIEPEHVGPCSEEPDLITALVPYKLCINDSHCGTNMVCLSGICECKEQSYLPALKKRECFKPLQSMNSSCHYSLFGCCSDGVTPAPGYEKRGCPERCACNQHGSSASTCDPYNGVCYCKPAVGGPTCSNCENNYWGFSRLISTNNTGCIPCGCNPFGSVRQDCFQGNGSCACKPYTTGRTCDKCKEHGLALTEHGCVDLTYMMTHQRSCRDIQCKYDSICQLELGRPVCKCDIYCNEEDERPMDICASDGRTYSSKCQIKRQQCRKQYEIIPIYPGVCVATDDERREYLTDDDYSTTEYHPALIESINPVRRTIVGACTRRTPCENNSTCQDKPNGNYICLCGWQWQGRHCEERFQVTIPRFNGHSYFELKSFENIRQLKLDLIFESNRLDGLILYSGDAEKISEHFFMIALRNGQIDITIRVDYMTEPIQISQLIRINTYVHLKIIISNGEIKVQINDGNITSKLLPFHKKLNQFSVVYLGALPDSLRRVYDQLRLRSGFDGCIQEFRINNRLMLFNSTQHNAILSAQNIDEPYVGEFSKQSYIKHPPLKPKNGGEFLLEFWFLTQEYNGILLYSVGIQEKTHLLLHLQGGLLTLNVLLLTQTIAIRSRYPVELLKWHRCILRIYGQKFSLYVNNEVPVDGYAIFAKSALWPRKPTYFGGVPQGKLSDELHGLHGAIQKIILNGKPLIDIRQNALELSNVTQYRKHLCYPDKCINMKEICFNNYADDRLCQSTNSDFLSSTVQPYDAVTSKKKTSSPVLFDGTTSLVYYNRIKDRALSQSRNYFNLSLKTHSLFGLIFYIGQLYNTQSNLYDRYLALT</sequence>
<dbReference type="Pfam" id="PF07648">
    <property type="entry name" value="Kazal_2"/>
    <property type="match status" value="8"/>
</dbReference>
<feature type="domain" description="EGF-like" evidence="17">
    <location>
        <begin position="918"/>
        <end position="956"/>
    </location>
</feature>
<comment type="caution">
    <text evidence="20">The sequence shown here is derived from an EMBL/GenBank/DDBJ whole genome shotgun (WGS) entry which is preliminary data.</text>
</comment>
<feature type="disulfide bond" evidence="13">
    <location>
        <begin position="776"/>
        <end position="785"/>
    </location>
</feature>
<evidence type="ECO:0000313" key="20">
    <source>
        <dbReference type="EMBL" id="CAF0935086.1"/>
    </source>
</evidence>
<evidence type="ECO:0000256" key="4">
    <source>
        <dbReference type="ARBA" id="ARBA00022690"/>
    </source>
</evidence>
<feature type="domain" description="Kazal-like" evidence="19">
    <location>
        <begin position="415"/>
        <end position="466"/>
    </location>
</feature>
<evidence type="ECO:0000256" key="14">
    <source>
        <dbReference type="SAM" id="MobiDB-lite"/>
    </source>
</evidence>
<evidence type="ECO:0000256" key="9">
    <source>
        <dbReference type="ARBA" id="ARBA00023157"/>
    </source>
</evidence>
<keyword evidence="8" id="KW-0175">Coiled coil</keyword>
<dbReference type="InterPro" id="IPR003645">
    <property type="entry name" value="Fol_N"/>
</dbReference>
<dbReference type="Gene3D" id="2.60.120.200">
    <property type="match status" value="2"/>
</dbReference>
<keyword evidence="3" id="KW-0272">Extracellular matrix</keyword>
<evidence type="ECO:0000259" key="18">
    <source>
        <dbReference type="PROSITE" id="PS50027"/>
    </source>
</evidence>
<feature type="domain" description="Laminin G" evidence="16">
    <location>
        <begin position="1138"/>
        <end position="1313"/>
    </location>
</feature>
<dbReference type="InterPro" id="IPR002049">
    <property type="entry name" value="LE_dom"/>
</dbReference>
<dbReference type="Gene3D" id="3.30.60.30">
    <property type="match status" value="8"/>
</dbReference>
<feature type="domain" description="Laminin EGF-like" evidence="18">
    <location>
        <begin position="701"/>
        <end position="754"/>
    </location>
</feature>
<evidence type="ECO:0000256" key="7">
    <source>
        <dbReference type="ARBA" id="ARBA00022900"/>
    </source>
</evidence>
<evidence type="ECO:0000259" key="19">
    <source>
        <dbReference type="PROSITE" id="PS51465"/>
    </source>
</evidence>
<keyword evidence="5" id="KW-0677">Repeat</keyword>
<evidence type="ECO:0000256" key="5">
    <source>
        <dbReference type="ARBA" id="ARBA00022737"/>
    </source>
</evidence>
<feature type="disulfide bond" evidence="12">
    <location>
        <begin position="946"/>
        <end position="955"/>
    </location>
</feature>
<evidence type="ECO:0000256" key="13">
    <source>
        <dbReference type="PROSITE-ProRule" id="PRU00460"/>
    </source>
</evidence>
<organism evidence="20 22">
    <name type="scientific">Didymodactylos carnosus</name>
    <dbReference type="NCBI Taxonomy" id="1234261"/>
    <lineage>
        <taxon>Eukaryota</taxon>
        <taxon>Metazoa</taxon>
        <taxon>Spiralia</taxon>
        <taxon>Gnathifera</taxon>
        <taxon>Rotifera</taxon>
        <taxon>Eurotatoria</taxon>
        <taxon>Bdelloidea</taxon>
        <taxon>Philodinida</taxon>
        <taxon>Philodinidae</taxon>
        <taxon>Didymodactylos</taxon>
    </lineage>
</organism>
<dbReference type="SMART" id="SM00280">
    <property type="entry name" value="KAZAL"/>
    <property type="match status" value="8"/>
</dbReference>
<evidence type="ECO:0000256" key="12">
    <source>
        <dbReference type="PROSITE-ProRule" id="PRU00076"/>
    </source>
</evidence>
<accession>A0A814C3T9</accession>
<dbReference type="EMBL" id="CAJNOQ010002047">
    <property type="protein sequence ID" value="CAF0935086.1"/>
    <property type="molecule type" value="Genomic_DNA"/>
</dbReference>
<dbReference type="InterPro" id="IPR000742">
    <property type="entry name" value="EGF"/>
</dbReference>
<keyword evidence="15" id="KW-1133">Transmembrane helix</keyword>
<gene>
    <name evidence="20" type="ORF">GPM918_LOCUS10396</name>
    <name evidence="21" type="ORF">SRO942_LOCUS10397</name>
</gene>
<dbReference type="InterPro" id="IPR002350">
    <property type="entry name" value="Kazal_dom"/>
</dbReference>
<dbReference type="InterPro" id="IPR050653">
    <property type="entry name" value="Prot_Inhib_GrowthFact_Antg"/>
</dbReference>
<dbReference type="CDD" id="cd00104">
    <property type="entry name" value="KAZAL_FS"/>
    <property type="match status" value="5"/>
</dbReference>